<dbReference type="SMART" id="SM00388">
    <property type="entry name" value="HisKA"/>
    <property type="match status" value="1"/>
</dbReference>
<dbReference type="Pfam" id="PF00512">
    <property type="entry name" value="HisKA"/>
    <property type="match status" value="1"/>
</dbReference>
<reference evidence="12 13" key="1">
    <citation type="submission" date="2017-06" db="EMBL/GenBank/DDBJ databases">
        <authorList>
            <person name="Kim H.J."/>
            <person name="Triplett B.A."/>
        </authorList>
    </citation>
    <scope>NUCLEOTIDE SEQUENCE [LARGE SCALE GENOMIC DNA]</scope>
    <source>
        <strain evidence="12 13">DSM 43151</strain>
    </source>
</reference>
<dbReference type="PANTHER" id="PTHR42878">
    <property type="entry name" value="TWO-COMPONENT HISTIDINE KINASE"/>
    <property type="match status" value="1"/>
</dbReference>
<dbReference type="CDD" id="cd00082">
    <property type="entry name" value="HisKA"/>
    <property type="match status" value="1"/>
</dbReference>
<dbReference type="GO" id="GO:0007234">
    <property type="term" value="P:osmosensory signaling via phosphorelay pathway"/>
    <property type="evidence" value="ECO:0007669"/>
    <property type="project" value="TreeGrafter"/>
</dbReference>
<dbReference type="PRINTS" id="PR00344">
    <property type="entry name" value="BCTRLSENSOR"/>
</dbReference>
<keyword evidence="8" id="KW-0067">ATP-binding</keyword>
<keyword evidence="9" id="KW-0902">Two-component regulatory system</keyword>
<comment type="subcellular location">
    <subcellularLocation>
        <location evidence="2">Cell membrane</location>
    </subcellularLocation>
</comment>
<dbReference type="Pfam" id="PF02518">
    <property type="entry name" value="HATPase_c"/>
    <property type="match status" value="1"/>
</dbReference>
<comment type="catalytic activity">
    <reaction evidence="1">
        <text>ATP + protein L-histidine = ADP + protein N-phospho-L-histidine.</text>
        <dbReference type="EC" id="2.7.13.3"/>
    </reaction>
</comment>
<evidence type="ECO:0000313" key="12">
    <source>
        <dbReference type="EMBL" id="SNS35209.1"/>
    </source>
</evidence>
<evidence type="ECO:0000259" key="11">
    <source>
        <dbReference type="PROSITE" id="PS50109"/>
    </source>
</evidence>
<sequence length="542" mass="58981">MRFSRLLNRWRYAALPLVVWLVLTVAAVGTVAALERASRDALVTRFHDRVELVADFVTAFVDDLIDRQRQQAETFLSDPVVAERDFHRAVEGLRLSTAVLFDARGRVLLVDPTGKIPLGQDLTGLYPHLAVAVHQGRPAVSSAIIFTSERPPVVNLAVPFDTTTGRRVLAGSIEIVKSPLSAFLATAIPRSEVRLDLVDDAGTVVASNENGAGGSESTLLDAELAAAQRGHQQGRLRQDDQWWRYVTVDVAGTPWQLKAATTEDHWFAPMADTELGGRVALAVAVTTGLLLVVAVARTRRSRQDLHRANTQLGDFITMLSHDVRQPLSSIVSYGHILLDEWTDLDDEEKHRYIRRITTGGHRADHIVEEILTLSRLDAGAITAHPRPLNISRVIRQAVEGLGLDPGHAITVTTPDDEATAYADPAFLQLILGNLIGNAVKYGSPPIDITVTPEDGNLNIEVSDHGEGVPPQFVDRLFDRFARADTGVATTKPGTGLGLYLAHRLATASGLRIGYRPNQPQGATFIVTLPVTSPAVEPQRTAR</sequence>
<evidence type="ECO:0000256" key="6">
    <source>
        <dbReference type="ARBA" id="ARBA00022741"/>
    </source>
</evidence>
<proteinExistence type="predicted"/>
<accession>A0A239DSN8</accession>
<keyword evidence="5" id="KW-0808">Transferase</keyword>
<dbReference type="InterPro" id="IPR003661">
    <property type="entry name" value="HisK_dim/P_dom"/>
</dbReference>
<feature type="domain" description="Histidine kinase" evidence="11">
    <location>
        <begin position="318"/>
        <end position="532"/>
    </location>
</feature>
<evidence type="ECO:0000256" key="4">
    <source>
        <dbReference type="ARBA" id="ARBA00022553"/>
    </source>
</evidence>
<keyword evidence="7 12" id="KW-0418">Kinase</keyword>
<dbReference type="InterPro" id="IPR005467">
    <property type="entry name" value="His_kinase_dom"/>
</dbReference>
<dbReference type="InterPro" id="IPR050351">
    <property type="entry name" value="BphY/WalK/GraS-like"/>
</dbReference>
<dbReference type="GO" id="GO:0000155">
    <property type="term" value="F:phosphorelay sensor kinase activity"/>
    <property type="evidence" value="ECO:0007669"/>
    <property type="project" value="InterPro"/>
</dbReference>
<evidence type="ECO:0000256" key="9">
    <source>
        <dbReference type="ARBA" id="ARBA00023012"/>
    </source>
</evidence>
<dbReference type="InterPro" id="IPR036097">
    <property type="entry name" value="HisK_dim/P_sf"/>
</dbReference>
<dbReference type="GO" id="GO:0005524">
    <property type="term" value="F:ATP binding"/>
    <property type="evidence" value="ECO:0007669"/>
    <property type="project" value="UniProtKB-KW"/>
</dbReference>
<evidence type="ECO:0000256" key="1">
    <source>
        <dbReference type="ARBA" id="ARBA00000085"/>
    </source>
</evidence>
<evidence type="ECO:0000256" key="10">
    <source>
        <dbReference type="ARBA" id="ARBA00039401"/>
    </source>
</evidence>
<dbReference type="PANTHER" id="PTHR42878:SF7">
    <property type="entry name" value="SENSOR HISTIDINE KINASE GLRK"/>
    <property type="match status" value="1"/>
</dbReference>
<keyword evidence="13" id="KW-1185">Reference proteome</keyword>
<dbReference type="Gene3D" id="1.10.287.130">
    <property type="match status" value="1"/>
</dbReference>
<dbReference type="SUPFAM" id="SSF55874">
    <property type="entry name" value="ATPase domain of HSP90 chaperone/DNA topoisomerase II/histidine kinase"/>
    <property type="match status" value="1"/>
</dbReference>
<dbReference type="InterPro" id="IPR036890">
    <property type="entry name" value="HATPase_C_sf"/>
</dbReference>
<protein>
    <recommendedName>
        <fullName evidence="10">Sensor-like histidine kinase SenX3</fullName>
        <ecNumber evidence="3">2.7.13.3</ecNumber>
    </recommendedName>
</protein>
<dbReference type="AlphaFoldDB" id="A0A239DSN8"/>
<dbReference type="Gene3D" id="3.30.565.10">
    <property type="entry name" value="Histidine kinase-like ATPase, C-terminal domain"/>
    <property type="match status" value="1"/>
</dbReference>
<gene>
    <name evidence="12" type="ORF">SAMN06264365_11472</name>
</gene>
<evidence type="ECO:0000256" key="2">
    <source>
        <dbReference type="ARBA" id="ARBA00004236"/>
    </source>
</evidence>
<dbReference type="RefSeq" id="WP_089296600.1">
    <property type="nucleotide sequence ID" value="NZ_BOMU01000070.1"/>
</dbReference>
<dbReference type="PROSITE" id="PS50109">
    <property type="entry name" value="HIS_KIN"/>
    <property type="match status" value="1"/>
</dbReference>
<name>A0A239DSN8_9ACTN</name>
<dbReference type="Proteomes" id="UP000198415">
    <property type="component" value="Unassembled WGS sequence"/>
</dbReference>
<keyword evidence="4" id="KW-0597">Phosphoprotein</keyword>
<evidence type="ECO:0000256" key="7">
    <source>
        <dbReference type="ARBA" id="ARBA00022777"/>
    </source>
</evidence>
<evidence type="ECO:0000256" key="3">
    <source>
        <dbReference type="ARBA" id="ARBA00012438"/>
    </source>
</evidence>
<evidence type="ECO:0000313" key="13">
    <source>
        <dbReference type="Proteomes" id="UP000198415"/>
    </source>
</evidence>
<dbReference type="InterPro" id="IPR003594">
    <property type="entry name" value="HATPase_dom"/>
</dbReference>
<dbReference type="SMART" id="SM00387">
    <property type="entry name" value="HATPase_c"/>
    <property type="match status" value="1"/>
</dbReference>
<dbReference type="SUPFAM" id="SSF47384">
    <property type="entry name" value="Homodimeric domain of signal transducing histidine kinase"/>
    <property type="match status" value="1"/>
</dbReference>
<organism evidence="12 13">
    <name type="scientific">Actinoplanes regularis</name>
    <dbReference type="NCBI Taxonomy" id="52697"/>
    <lineage>
        <taxon>Bacteria</taxon>
        <taxon>Bacillati</taxon>
        <taxon>Actinomycetota</taxon>
        <taxon>Actinomycetes</taxon>
        <taxon>Micromonosporales</taxon>
        <taxon>Micromonosporaceae</taxon>
        <taxon>Actinoplanes</taxon>
    </lineage>
</organism>
<dbReference type="GO" id="GO:0000156">
    <property type="term" value="F:phosphorelay response regulator activity"/>
    <property type="evidence" value="ECO:0007669"/>
    <property type="project" value="TreeGrafter"/>
</dbReference>
<dbReference type="OrthoDB" id="9764154at2"/>
<keyword evidence="6" id="KW-0547">Nucleotide-binding</keyword>
<dbReference type="InterPro" id="IPR004358">
    <property type="entry name" value="Sig_transdc_His_kin-like_C"/>
</dbReference>
<dbReference type="GO" id="GO:0005886">
    <property type="term" value="C:plasma membrane"/>
    <property type="evidence" value="ECO:0007669"/>
    <property type="project" value="UniProtKB-SubCell"/>
</dbReference>
<dbReference type="EMBL" id="FZNR01000014">
    <property type="protein sequence ID" value="SNS35209.1"/>
    <property type="molecule type" value="Genomic_DNA"/>
</dbReference>
<evidence type="ECO:0000256" key="5">
    <source>
        <dbReference type="ARBA" id="ARBA00022679"/>
    </source>
</evidence>
<dbReference type="EC" id="2.7.13.3" evidence="3"/>
<evidence type="ECO:0000256" key="8">
    <source>
        <dbReference type="ARBA" id="ARBA00022840"/>
    </source>
</evidence>
<dbReference type="GO" id="GO:0030295">
    <property type="term" value="F:protein kinase activator activity"/>
    <property type="evidence" value="ECO:0007669"/>
    <property type="project" value="TreeGrafter"/>
</dbReference>